<reference evidence="15" key="1">
    <citation type="journal article" date="2019" name="Database">
        <title>The radish genome database (RadishGD): an integrated information resource for radish genomics.</title>
        <authorList>
            <person name="Yu H.J."/>
            <person name="Baek S."/>
            <person name="Lee Y.J."/>
            <person name="Cho A."/>
            <person name="Mun J.H."/>
        </authorList>
    </citation>
    <scope>NUCLEOTIDE SEQUENCE [LARGE SCALE GENOMIC DNA]</scope>
    <source>
        <strain evidence="15">cv. WK10039</strain>
    </source>
</reference>
<dbReference type="GO" id="GO:0016020">
    <property type="term" value="C:membrane"/>
    <property type="evidence" value="ECO:0007669"/>
    <property type="project" value="UniProtKB-SubCell"/>
</dbReference>
<evidence type="ECO:0000256" key="7">
    <source>
        <dbReference type="ARBA" id="ARBA00022989"/>
    </source>
</evidence>
<dbReference type="PANTHER" id="PTHR24298">
    <property type="entry name" value="FLAVONOID 3'-MONOOXYGENASE-RELATED"/>
    <property type="match status" value="1"/>
</dbReference>
<evidence type="ECO:0000256" key="1">
    <source>
        <dbReference type="ARBA" id="ARBA00001971"/>
    </source>
</evidence>
<comment type="cofactor">
    <cofactor evidence="1 12">
        <name>heme</name>
        <dbReference type="ChEBI" id="CHEBI:30413"/>
    </cofactor>
</comment>
<sequence length="549" mass="62064">MTGAMASFDIQNCFIYTLLFLFPTLLFSVFLFFFKEAKNSFDLPPSPPSLPIIGHLHLIISSSMHKCFQKISSKYGQFLHLRIFHVPIVLVSSPTVAYEIFKTHDMNVSYRGPIAIDECIVFGSSGYIRAPSGDYWRFMKKVIMAKALGPQALERTRGVRLVELQRFHRNLLDKAMKKESVEIGEEAMRLVNNTLGKMSMGSSFSVEDNDGGKVSELSVAFTSLCHKFCVAQVFHKPLEKLLGISFLKKDVMEVSHRFEEHLEKILARYEKEVDEQHQGAEFMDALLESYQGENAEYKMTRKQIKALFAELFVGAGDSSSSTTRWAMAEIINNPNILERLREEIDSVVGTNRLVQETDLPKLPYLQAVVKEALRLHPVGSVVPREFQEGCTIGGFYIPEGTSLAVNSYAIMRDPDSWEDPYEFKPERFLTSSRLWKEEERKEQALKFLAFGAGRRGCPGSNLGSTFVGTAVGVMVQGFDWEIEGDKVNMEEASGLRFFMALAKPLKCTPRPRNMNPLPSDMQIPNMNHLTVRFLPSDSGGQDYTQFTNI</sequence>
<dbReference type="GO" id="GO:0020037">
    <property type="term" value="F:heme binding"/>
    <property type="evidence" value="ECO:0007669"/>
    <property type="project" value="InterPro"/>
</dbReference>
<evidence type="ECO:0000256" key="5">
    <source>
        <dbReference type="ARBA" id="ARBA00022692"/>
    </source>
</evidence>
<dbReference type="CDD" id="cd20655">
    <property type="entry name" value="CYP93"/>
    <property type="match status" value="1"/>
</dbReference>
<dbReference type="OrthoDB" id="1470350at2759"/>
<dbReference type="Proteomes" id="UP000504610">
    <property type="component" value="Chromosome 4"/>
</dbReference>
<dbReference type="Pfam" id="PF00067">
    <property type="entry name" value="p450"/>
    <property type="match status" value="1"/>
</dbReference>
<evidence type="ECO:0000256" key="4">
    <source>
        <dbReference type="ARBA" id="ARBA00022617"/>
    </source>
</evidence>
<dbReference type="PRINTS" id="PR00385">
    <property type="entry name" value="P450"/>
</dbReference>
<dbReference type="GeneID" id="108848387"/>
<accession>A0A9W3DH46</accession>
<evidence type="ECO:0000256" key="8">
    <source>
        <dbReference type="ARBA" id="ARBA00023002"/>
    </source>
</evidence>
<reference evidence="16" key="2">
    <citation type="submission" date="2025-08" db="UniProtKB">
        <authorList>
            <consortium name="RefSeq"/>
        </authorList>
    </citation>
    <scope>IDENTIFICATION</scope>
    <source>
        <tissue evidence="16">Leaf</tissue>
    </source>
</reference>
<dbReference type="InterPro" id="IPR017972">
    <property type="entry name" value="Cyt_P450_CS"/>
</dbReference>
<feature type="binding site" description="axial binding residue" evidence="12">
    <location>
        <position position="457"/>
    </location>
    <ligand>
        <name>heme</name>
        <dbReference type="ChEBI" id="CHEBI:30413"/>
    </ligand>
    <ligandPart>
        <name>Fe</name>
        <dbReference type="ChEBI" id="CHEBI:18248"/>
    </ligandPart>
</feature>
<dbReference type="PRINTS" id="PR00463">
    <property type="entry name" value="EP450I"/>
</dbReference>
<comment type="subcellular location">
    <subcellularLocation>
        <location evidence="2">Membrane</location>
        <topology evidence="2">Single-pass membrane protein</topology>
    </subcellularLocation>
</comment>
<evidence type="ECO:0000256" key="10">
    <source>
        <dbReference type="ARBA" id="ARBA00023033"/>
    </source>
</evidence>
<evidence type="ECO:0000313" key="15">
    <source>
        <dbReference type="Proteomes" id="UP000504610"/>
    </source>
</evidence>
<dbReference type="GO" id="GO:0005506">
    <property type="term" value="F:iron ion binding"/>
    <property type="evidence" value="ECO:0007669"/>
    <property type="project" value="InterPro"/>
</dbReference>
<feature type="transmembrane region" description="Helical" evidence="14">
    <location>
        <begin position="12"/>
        <end position="34"/>
    </location>
</feature>
<name>A0A9W3DH46_RAPSA</name>
<dbReference type="InterPro" id="IPR036396">
    <property type="entry name" value="Cyt_P450_sf"/>
</dbReference>
<keyword evidence="5 14" id="KW-0812">Transmembrane</keyword>
<keyword evidence="11 14" id="KW-0472">Membrane</keyword>
<evidence type="ECO:0000256" key="14">
    <source>
        <dbReference type="SAM" id="Phobius"/>
    </source>
</evidence>
<keyword evidence="6 12" id="KW-0479">Metal-binding</keyword>
<comment type="similarity">
    <text evidence="3 13">Belongs to the cytochrome P450 family.</text>
</comment>
<dbReference type="InterPro" id="IPR002401">
    <property type="entry name" value="Cyt_P450_E_grp-I"/>
</dbReference>
<dbReference type="Gene3D" id="1.10.630.10">
    <property type="entry name" value="Cytochrome P450"/>
    <property type="match status" value="1"/>
</dbReference>
<evidence type="ECO:0000256" key="3">
    <source>
        <dbReference type="ARBA" id="ARBA00010617"/>
    </source>
</evidence>
<evidence type="ECO:0000256" key="6">
    <source>
        <dbReference type="ARBA" id="ARBA00022723"/>
    </source>
</evidence>
<proteinExistence type="inferred from homology"/>
<dbReference type="RefSeq" id="XP_056862966.1">
    <property type="nucleotide sequence ID" value="XM_057006986.1"/>
</dbReference>
<dbReference type="PANTHER" id="PTHR24298:SF477">
    <property type="entry name" value="CYTOCHROME P450"/>
    <property type="match status" value="1"/>
</dbReference>
<keyword evidence="9 12" id="KW-0408">Iron</keyword>
<dbReference type="AlphaFoldDB" id="A0A9W3DH46"/>
<keyword evidence="4 12" id="KW-0349">Heme</keyword>
<gene>
    <name evidence="16" type="primary">LOC108848387</name>
</gene>
<keyword evidence="10 13" id="KW-0503">Monooxygenase</keyword>
<evidence type="ECO:0000256" key="12">
    <source>
        <dbReference type="PIRSR" id="PIRSR602401-1"/>
    </source>
</evidence>
<dbReference type="SUPFAM" id="SSF48264">
    <property type="entry name" value="Cytochrome P450"/>
    <property type="match status" value="1"/>
</dbReference>
<dbReference type="GO" id="GO:0016709">
    <property type="term" value="F:oxidoreductase activity, acting on paired donors, with incorporation or reduction of molecular oxygen, NAD(P)H as one donor, and incorporation of one atom of oxygen"/>
    <property type="evidence" value="ECO:0007669"/>
    <property type="project" value="TreeGrafter"/>
</dbReference>
<dbReference type="InterPro" id="IPR051103">
    <property type="entry name" value="Plant_metabolite_P450s"/>
</dbReference>
<evidence type="ECO:0000313" key="16">
    <source>
        <dbReference type="RefSeq" id="XP_056862966.1"/>
    </source>
</evidence>
<dbReference type="PROSITE" id="PS00086">
    <property type="entry name" value="CYTOCHROME_P450"/>
    <property type="match status" value="1"/>
</dbReference>
<evidence type="ECO:0000256" key="2">
    <source>
        <dbReference type="ARBA" id="ARBA00004167"/>
    </source>
</evidence>
<evidence type="ECO:0000256" key="11">
    <source>
        <dbReference type="ARBA" id="ARBA00023136"/>
    </source>
</evidence>
<protein>
    <submittedName>
        <fullName evidence="16">Cytochrome P450 705A1-like</fullName>
    </submittedName>
</protein>
<evidence type="ECO:0000256" key="13">
    <source>
        <dbReference type="RuleBase" id="RU000461"/>
    </source>
</evidence>
<evidence type="ECO:0000256" key="9">
    <source>
        <dbReference type="ARBA" id="ARBA00023004"/>
    </source>
</evidence>
<keyword evidence="7 14" id="KW-1133">Transmembrane helix</keyword>
<dbReference type="InterPro" id="IPR001128">
    <property type="entry name" value="Cyt_P450"/>
</dbReference>
<dbReference type="FunFam" id="1.10.630.10:FF:000019">
    <property type="entry name" value="Cytochrome P450 family protein"/>
    <property type="match status" value="1"/>
</dbReference>
<dbReference type="KEGG" id="rsz:108848387"/>
<keyword evidence="8 13" id="KW-0560">Oxidoreductase</keyword>
<organism evidence="15 16">
    <name type="scientific">Raphanus sativus</name>
    <name type="common">Radish</name>
    <name type="synonym">Raphanus raphanistrum var. sativus</name>
    <dbReference type="NCBI Taxonomy" id="3726"/>
    <lineage>
        <taxon>Eukaryota</taxon>
        <taxon>Viridiplantae</taxon>
        <taxon>Streptophyta</taxon>
        <taxon>Embryophyta</taxon>
        <taxon>Tracheophyta</taxon>
        <taxon>Spermatophyta</taxon>
        <taxon>Magnoliopsida</taxon>
        <taxon>eudicotyledons</taxon>
        <taxon>Gunneridae</taxon>
        <taxon>Pentapetalae</taxon>
        <taxon>rosids</taxon>
        <taxon>malvids</taxon>
        <taxon>Brassicales</taxon>
        <taxon>Brassicaceae</taxon>
        <taxon>Brassiceae</taxon>
        <taxon>Raphanus</taxon>
    </lineage>
</organism>
<keyword evidence="15" id="KW-1185">Reference proteome</keyword>